<reference evidence="10" key="1">
    <citation type="submission" date="2019-12" db="EMBL/GenBank/DDBJ databases">
        <title>Genome sequencing and annotation of Brassica cretica.</title>
        <authorList>
            <person name="Studholme D.J."/>
            <person name="Sarris P.F."/>
        </authorList>
    </citation>
    <scope>NUCLEOTIDE SEQUENCE</scope>
    <source>
        <strain evidence="10">PFS-001/15</strain>
        <tissue evidence="10">Leaf</tissue>
    </source>
</reference>
<comment type="caution">
    <text evidence="10">The sequence shown here is derived from an EMBL/GenBank/DDBJ whole genome shotgun (WGS) entry which is preliminary data.</text>
</comment>
<dbReference type="PANTHER" id="PTHR31942">
    <property type="entry name" value="MLO-LIKE PROTEIN 1"/>
    <property type="match status" value="1"/>
</dbReference>
<keyword evidence="7 9" id="KW-0472">Membrane</keyword>
<dbReference type="AlphaFoldDB" id="A0A8S9FPW7"/>
<keyword evidence="4" id="KW-0611">Plant defense</keyword>
<proteinExistence type="inferred from homology"/>
<evidence type="ECO:0000256" key="1">
    <source>
        <dbReference type="ARBA" id="ARBA00004141"/>
    </source>
</evidence>
<evidence type="ECO:0000256" key="4">
    <source>
        <dbReference type="ARBA" id="ARBA00022821"/>
    </source>
</evidence>
<accession>A0A8S9FPW7</accession>
<evidence type="ECO:0000256" key="3">
    <source>
        <dbReference type="ARBA" id="ARBA00022692"/>
    </source>
</evidence>
<keyword evidence="6 9" id="KW-1133">Transmembrane helix</keyword>
<evidence type="ECO:0000256" key="6">
    <source>
        <dbReference type="ARBA" id="ARBA00022989"/>
    </source>
</evidence>
<evidence type="ECO:0000313" key="10">
    <source>
        <dbReference type="EMBL" id="KAF2535650.1"/>
    </source>
</evidence>
<protein>
    <recommendedName>
        <fullName evidence="12">MLO-like protein</fullName>
    </recommendedName>
</protein>
<keyword evidence="8" id="KW-0568">Pathogenesis-related protein</keyword>
<dbReference type="GO" id="GO:0006952">
    <property type="term" value="P:defense response"/>
    <property type="evidence" value="ECO:0007669"/>
    <property type="project" value="UniProtKB-KW"/>
</dbReference>
<sequence length="124" mass="14506">MIRSMEEEFQRIVGVSGPLWGFVVAFMLFNIKGSNLYFWIAIIPVTLVLLVGTKLQHVIATLALENAGLTEYPSGVKLRPRDELFWFNKPELLLSLIHFILFQNSFELASFFWFWVWQMNHILN</sequence>
<evidence type="ECO:0000256" key="8">
    <source>
        <dbReference type="ARBA" id="ARBA00023265"/>
    </source>
</evidence>
<dbReference type="Pfam" id="PF03094">
    <property type="entry name" value="Mlo"/>
    <property type="match status" value="1"/>
</dbReference>
<dbReference type="GO" id="GO:0005516">
    <property type="term" value="F:calmodulin binding"/>
    <property type="evidence" value="ECO:0007669"/>
    <property type="project" value="UniProtKB-KW"/>
</dbReference>
<dbReference type="Proteomes" id="UP000712281">
    <property type="component" value="Unassembled WGS sequence"/>
</dbReference>
<comment type="similarity">
    <text evidence="2">Belongs to the MLO family.</text>
</comment>
<evidence type="ECO:0000256" key="7">
    <source>
        <dbReference type="ARBA" id="ARBA00023136"/>
    </source>
</evidence>
<gene>
    <name evidence="10" type="ORF">F2Q68_00021633</name>
</gene>
<dbReference type="EMBL" id="QGKW02002228">
    <property type="protein sequence ID" value="KAF2535650.1"/>
    <property type="molecule type" value="Genomic_DNA"/>
</dbReference>
<dbReference type="PANTHER" id="PTHR31942:SF87">
    <property type="entry name" value="MLO-LIKE PROTEIN 11"/>
    <property type="match status" value="1"/>
</dbReference>
<feature type="transmembrane region" description="Helical" evidence="9">
    <location>
        <begin position="12"/>
        <end position="31"/>
    </location>
</feature>
<name>A0A8S9FPW7_BRACR</name>
<evidence type="ECO:0000313" key="11">
    <source>
        <dbReference type="Proteomes" id="UP000712281"/>
    </source>
</evidence>
<feature type="transmembrane region" description="Helical" evidence="9">
    <location>
        <begin position="92"/>
        <end position="116"/>
    </location>
</feature>
<evidence type="ECO:0000256" key="5">
    <source>
        <dbReference type="ARBA" id="ARBA00022860"/>
    </source>
</evidence>
<comment type="subcellular location">
    <subcellularLocation>
        <location evidence="1">Membrane</location>
        <topology evidence="1">Multi-pass membrane protein</topology>
    </subcellularLocation>
</comment>
<feature type="transmembrane region" description="Helical" evidence="9">
    <location>
        <begin position="37"/>
        <end position="55"/>
    </location>
</feature>
<evidence type="ECO:0008006" key="12">
    <source>
        <dbReference type="Google" id="ProtNLM"/>
    </source>
</evidence>
<keyword evidence="3 9" id="KW-0812">Transmembrane</keyword>
<organism evidence="10 11">
    <name type="scientific">Brassica cretica</name>
    <name type="common">Mustard</name>
    <dbReference type="NCBI Taxonomy" id="69181"/>
    <lineage>
        <taxon>Eukaryota</taxon>
        <taxon>Viridiplantae</taxon>
        <taxon>Streptophyta</taxon>
        <taxon>Embryophyta</taxon>
        <taxon>Tracheophyta</taxon>
        <taxon>Spermatophyta</taxon>
        <taxon>Magnoliopsida</taxon>
        <taxon>eudicotyledons</taxon>
        <taxon>Gunneridae</taxon>
        <taxon>Pentapetalae</taxon>
        <taxon>rosids</taxon>
        <taxon>malvids</taxon>
        <taxon>Brassicales</taxon>
        <taxon>Brassicaceae</taxon>
        <taxon>Brassiceae</taxon>
        <taxon>Brassica</taxon>
    </lineage>
</organism>
<evidence type="ECO:0000256" key="9">
    <source>
        <dbReference type="SAM" id="Phobius"/>
    </source>
</evidence>
<dbReference type="GO" id="GO:0016020">
    <property type="term" value="C:membrane"/>
    <property type="evidence" value="ECO:0007669"/>
    <property type="project" value="UniProtKB-SubCell"/>
</dbReference>
<evidence type="ECO:0000256" key="2">
    <source>
        <dbReference type="ARBA" id="ARBA00006574"/>
    </source>
</evidence>
<dbReference type="InterPro" id="IPR004326">
    <property type="entry name" value="Mlo"/>
</dbReference>
<keyword evidence="5" id="KW-0112">Calmodulin-binding</keyword>